<comment type="caution">
    <text evidence="17">The sequence shown here is derived from an EMBL/GenBank/DDBJ whole genome shotgun (WGS) entry which is preliminary data.</text>
</comment>
<feature type="transmembrane region" description="Helical" evidence="14">
    <location>
        <begin position="513"/>
        <end position="534"/>
    </location>
</feature>
<feature type="signal peptide" evidence="15">
    <location>
        <begin position="1"/>
        <end position="20"/>
    </location>
</feature>
<dbReference type="Proteomes" id="UP001059596">
    <property type="component" value="Unassembled WGS sequence"/>
</dbReference>
<feature type="transmembrane region" description="Helical" evidence="14">
    <location>
        <begin position="540"/>
        <end position="561"/>
    </location>
</feature>
<gene>
    <name evidence="17" type="ORF">M5D96_013924</name>
</gene>
<evidence type="ECO:0000313" key="17">
    <source>
        <dbReference type="EMBL" id="KAI8033320.1"/>
    </source>
</evidence>
<feature type="transmembrane region" description="Helical" evidence="14">
    <location>
        <begin position="372"/>
        <end position="397"/>
    </location>
</feature>
<dbReference type="InterPro" id="IPR017981">
    <property type="entry name" value="GPCR_2-like_7TM"/>
</dbReference>
<keyword evidence="10" id="KW-0675">Receptor</keyword>
<keyword evidence="7" id="KW-0297">G-protein coupled receptor</keyword>
<sequence>MDRGLLTGVILLLAVSSNLASDEPQPRPSPPPTVKLNKCCHSGEYLNGTSGACIAGSEALWLPMVYLVQQQRFFEPHGASPRFLKFLPKSRPTCRPDQTQELFRSRGANVMLFPNGTLYVRERGLMVRPQDYCVDWEVALVCLNHTADALEDLGGHQPTALLKEQPALRLRKCCGKWGSYNTQLQNCDLQPSHPVDGLLRLAPQLPEGSYLTSYGLPECAGPLRGGYSIAGDWQEARLDRETAGLQLPHKNLSAEQYCLEHTQRPGEVKIIACQHLFRAEAGLGSQSGYPGRAAPHEINGQNLQKAVLTGGILVSIFFLAATLVAGFLLPAVHHALHWRCQICYVSCLLLGKVLLAIEELSSSLQPGSASCLLLAIAMQFFFLAAFFWLNTMCFNIWWTFRDFRPSSLERNQEALRLFLYSLYAWGGPLLITFVAACVDQLPETTLLRPGFGQLYCWYDNRNLSIFAYFYGPIGLLLCANIALFVSTTHQLTCGLWKRDDVKSSTEKSALGRVCLKLVVVMGVTWIADILSWLVGGPHGAWFFTDLINALQGVFIFIVVGCQPQVWTACRRIFCPRLRHDITNTTNGVQHSSSSQGLPSLANGTEITQNTASMPASNAATDSGRPEDSPEKPPMPPTPAVKMETVC</sequence>
<evidence type="ECO:0000256" key="7">
    <source>
        <dbReference type="ARBA" id="ARBA00023040"/>
    </source>
</evidence>
<keyword evidence="5 15" id="KW-0732">Signal</keyword>
<dbReference type="OrthoDB" id="8191206at2759"/>
<keyword evidence="18" id="KW-1185">Reference proteome</keyword>
<feature type="transmembrane region" description="Helical" evidence="14">
    <location>
        <begin position="336"/>
        <end position="357"/>
    </location>
</feature>
<keyword evidence="8 14" id="KW-0472">Membrane</keyword>
<dbReference type="Pfam" id="PF00002">
    <property type="entry name" value="7tm_2"/>
    <property type="match status" value="1"/>
</dbReference>
<comment type="similarity">
    <text evidence="2">Belongs to the G-protein coupled receptor 2 family. Mth subfamily.</text>
</comment>
<evidence type="ECO:0000256" key="12">
    <source>
        <dbReference type="ARBA" id="ARBA00023224"/>
    </source>
</evidence>
<evidence type="ECO:0000256" key="10">
    <source>
        <dbReference type="ARBA" id="ARBA00023170"/>
    </source>
</evidence>
<dbReference type="GO" id="GO:0005886">
    <property type="term" value="C:plasma membrane"/>
    <property type="evidence" value="ECO:0007669"/>
    <property type="project" value="UniProtKB-SubCell"/>
</dbReference>
<evidence type="ECO:0000256" key="8">
    <source>
        <dbReference type="ARBA" id="ARBA00023136"/>
    </source>
</evidence>
<keyword evidence="9" id="KW-1015">Disulfide bond</keyword>
<organism evidence="17 18">
    <name type="scientific">Drosophila gunungcola</name>
    <name type="common">fruit fly</name>
    <dbReference type="NCBI Taxonomy" id="103775"/>
    <lineage>
        <taxon>Eukaryota</taxon>
        <taxon>Metazoa</taxon>
        <taxon>Ecdysozoa</taxon>
        <taxon>Arthropoda</taxon>
        <taxon>Hexapoda</taxon>
        <taxon>Insecta</taxon>
        <taxon>Pterygota</taxon>
        <taxon>Neoptera</taxon>
        <taxon>Endopterygota</taxon>
        <taxon>Diptera</taxon>
        <taxon>Brachycera</taxon>
        <taxon>Muscomorpha</taxon>
        <taxon>Ephydroidea</taxon>
        <taxon>Drosophilidae</taxon>
        <taxon>Drosophila</taxon>
        <taxon>Sophophora</taxon>
    </lineage>
</organism>
<dbReference type="InterPro" id="IPR023311">
    <property type="entry name" value="Methusela_ecto_dom_2"/>
</dbReference>
<feature type="chain" id="PRO_5040360714" description="G-protein coupled receptors family 2 profile 2 domain-containing protein" evidence="15">
    <location>
        <begin position="21"/>
        <end position="646"/>
    </location>
</feature>
<dbReference type="InterPro" id="IPR000832">
    <property type="entry name" value="GPCR_2_secretin-like"/>
</dbReference>
<feature type="transmembrane region" description="Helical" evidence="14">
    <location>
        <begin position="306"/>
        <end position="329"/>
    </location>
</feature>
<feature type="transmembrane region" description="Helical" evidence="14">
    <location>
        <begin position="467"/>
        <end position="492"/>
    </location>
</feature>
<evidence type="ECO:0000256" key="15">
    <source>
        <dbReference type="SAM" id="SignalP"/>
    </source>
</evidence>
<dbReference type="CDD" id="cd15039">
    <property type="entry name" value="7tmB3_Methuselah-like"/>
    <property type="match status" value="1"/>
</dbReference>
<evidence type="ECO:0000259" key="16">
    <source>
        <dbReference type="PROSITE" id="PS50261"/>
    </source>
</evidence>
<dbReference type="InterPro" id="IPR052808">
    <property type="entry name" value="GPCR_Mth-like"/>
</dbReference>
<comment type="subcellular location">
    <subcellularLocation>
        <location evidence="1">Cell membrane</location>
        <topology evidence="1">Multi-pass membrane protein</topology>
    </subcellularLocation>
</comment>
<evidence type="ECO:0000256" key="13">
    <source>
        <dbReference type="SAM" id="MobiDB-lite"/>
    </source>
</evidence>
<feature type="region of interest" description="Disordered" evidence="13">
    <location>
        <begin position="584"/>
        <end position="646"/>
    </location>
</feature>
<name>A0A9Q0BIX1_9MUSC</name>
<dbReference type="GO" id="GO:0007166">
    <property type="term" value="P:cell surface receptor signaling pathway"/>
    <property type="evidence" value="ECO:0007669"/>
    <property type="project" value="InterPro"/>
</dbReference>
<dbReference type="GO" id="GO:0004930">
    <property type="term" value="F:G protein-coupled receptor activity"/>
    <property type="evidence" value="ECO:0007669"/>
    <property type="project" value="UniProtKB-KW"/>
</dbReference>
<proteinExistence type="inferred from homology"/>
<evidence type="ECO:0000256" key="4">
    <source>
        <dbReference type="ARBA" id="ARBA00022692"/>
    </source>
</evidence>
<dbReference type="PANTHER" id="PTHR46953:SF1">
    <property type="entry name" value="G-PROTEIN COUPLED RECEPTOR MTH-LIKE 1-RELATED"/>
    <property type="match status" value="1"/>
</dbReference>
<feature type="compositionally biased region" description="Polar residues" evidence="13">
    <location>
        <begin position="584"/>
        <end position="620"/>
    </location>
</feature>
<evidence type="ECO:0000256" key="6">
    <source>
        <dbReference type="ARBA" id="ARBA00022989"/>
    </source>
</evidence>
<protein>
    <recommendedName>
        <fullName evidence="16">G-protein coupled receptors family 2 profile 2 domain-containing protein</fullName>
    </recommendedName>
</protein>
<evidence type="ECO:0000256" key="1">
    <source>
        <dbReference type="ARBA" id="ARBA00004651"/>
    </source>
</evidence>
<dbReference type="AlphaFoldDB" id="A0A9Q0BIX1"/>
<evidence type="ECO:0000256" key="2">
    <source>
        <dbReference type="ARBA" id="ARBA00008979"/>
    </source>
</evidence>
<keyword evidence="11" id="KW-0325">Glycoprotein</keyword>
<keyword evidence="3" id="KW-1003">Cell membrane</keyword>
<keyword evidence="6 14" id="KW-1133">Transmembrane helix</keyword>
<dbReference type="EMBL" id="JAMKOV010000149">
    <property type="protein sequence ID" value="KAI8033320.1"/>
    <property type="molecule type" value="Genomic_DNA"/>
</dbReference>
<feature type="domain" description="G-protein coupled receptors family 2 profile 2" evidence="16">
    <location>
        <begin position="304"/>
        <end position="563"/>
    </location>
</feature>
<dbReference type="PROSITE" id="PS50261">
    <property type="entry name" value="G_PROTEIN_RECEP_F2_4"/>
    <property type="match status" value="1"/>
</dbReference>
<evidence type="ECO:0000256" key="14">
    <source>
        <dbReference type="SAM" id="Phobius"/>
    </source>
</evidence>
<feature type="transmembrane region" description="Helical" evidence="14">
    <location>
        <begin position="417"/>
        <end position="436"/>
    </location>
</feature>
<evidence type="ECO:0000256" key="11">
    <source>
        <dbReference type="ARBA" id="ARBA00023180"/>
    </source>
</evidence>
<evidence type="ECO:0000313" key="18">
    <source>
        <dbReference type="Proteomes" id="UP001059596"/>
    </source>
</evidence>
<evidence type="ECO:0000256" key="3">
    <source>
        <dbReference type="ARBA" id="ARBA00022475"/>
    </source>
</evidence>
<accession>A0A9Q0BIX1</accession>
<keyword evidence="12" id="KW-0807">Transducer</keyword>
<dbReference type="Gene3D" id="1.20.1070.10">
    <property type="entry name" value="Rhodopsin 7-helix transmembrane proteins"/>
    <property type="match status" value="1"/>
</dbReference>
<dbReference type="Gene3D" id="2.170.180.11">
    <property type="entry name" value="Methuselah ectodomain, domain 2"/>
    <property type="match status" value="1"/>
</dbReference>
<evidence type="ECO:0000256" key="9">
    <source>
        <dbReference type="ARBA" id="ARBA00023157"/>
    </source>
</evidence>
<dbReference type="PANTHER" id="PTHR46953">
    <property type="entry name" value="G-PROTEIN COUPLED RECEPTOR MTH-LIKE 1-RELATED"/>
    <property type="match status" value="1"/>
</dbReference>
<reference evidence="17" key="1">
    <citation type="journal article" date="2023" name="Genome Biol. Evol.">
        <title>Long-read-based Genome Assembly of Drosophila gunungcola Reveals Fewer Chemosensory Genes in Flower-breeding Species.</title>
        <authorList>
            <person name="Negi A."/>
            <person name="Liao B.Y."/>
            <person name="Yeh S.D."/>
        </authorList>
    </citation>
    <scope>NUCLEOTIDE SEQUENCE</scope>
    <source>
        <strain evidence="17">Sukarami</strain>
    </source>
</reference>
<evidence type="ECO:0000256" key="5">
    <source>
        <dbReference type="ARBA" id="ARBA00022729"/>
    </source>
</evidence>
<keyword evidence="4 14" id="KW-0812">Transmembrane</keyword>